<proteinExistence type="predicted"/>
<dbReference type="AlphaFoldDB" id="A0A9Y2L439"/>
<accession>A0A9Y2L439</accession>
<evidence type="ECO:0000259" key="1">
    <source>
        <dbReference type="PROSITE" id="PS51820"/>
    </source>
</evidence>
<dbReference type="InterPro" id="IPR037524">
    <property type="entry name" value="PA14/GLEYA"/>
</dbReference>
<name>A0A9Y2L439_9RHOB</name>
<protein>
    <submittedName>
        <fullName evidence="2">PA14 domain-containing protein</fullName>
    </submittedName>
</protein>
<evidence type="ECO:0000313" key="2">
    <source>
        <dbReference type="EMBL" id="WIY27595.1"/>
    </source>
</evidence>
<organism evidence="2 3">
    <name type="scientific">Parasedimentitalea psychrophila</name>
    <dbReference type="NCBI Taxonomy" id="2997337"/>
    <lineage>
        <taxon>Bacteria</taxon>
        <taxon>Pseudomonadati</taxon>
        <taxon>Pseudomonadota</taxon>
        <taxon>Alphaproteobacteria</taxon>
        <taxon>Rhodobacterales</taxon>
        <taxon>Paracoccaceae</taxon>
        <taxon>Parasedimentitalea</taxon>
    </lineage>
</organism>
<feature type="domain" description="PA14" evidence="1">
    <location>
        <begin position="23"/>
        <end position="177"/>
    </location>
</feature>
<dbReference type="Pfam" id="PF07691">
    <property type="entry name" value="PA14"/>
    <property type="match status" value="1"/>
</dbReference>
<keyword evidence="3" id="KW-1185">Reference proteome</keyword>
<dbReference type="PROSITE" id="PS51820">
    <property type="entry name" value="PA14"/>
    <property type="match status" value="1"/>
</dbReference>
<evidence type="ECO:0000313" key="3">
    <source>
        <dbReference type="Proteomes" id="UP001238334"/>
    </source>
</evidence>
<dbReference type="KEGG" id="ppso:QPJ95_11965"/>
<reference evidence="2 3" key="1">
    <citation type="submission" date="2023-06" db="EMBL/GenBank/DDBJ databases">
        <title>Parasedimentitalea psychrophila sp. nov., a psychrophilic bacterium isolated from deep-sea sediment.</title>
        <authorList>
            <person name="Li A."/>
        </authorList>
    </citation>
    <scope>NUCLEOTIDE SEQUENCE [LARGE SCALE GENOMIC DNA]</scope>
    <source>
        <strain evidence="2 3">QS115</strain>
    </source>
</reference>
<dbReference type="InterPro" id="IPR011658">
    <property type="entry name" value="PA14_dom"/>
</dbReference>
<dbReference type="Proteomes" id="UP001238334">
    <property type="component" value="Chromosome"/>
</dbReference>
<sequence length="177" mass="19006">MLAGSMLAAAPLTLTPASPQPSGLQPGLNVRYAYPSDIKSLAQARNALKHRSEAGPPLTGLDYSTTSIGEKALTSKRSETVAADISGYVRFDAPGVYTIDFLTNDGLEAMVGGQLVGKFDGRQTCEETIAVDVEVPRAGWYPVKILYFQRKKTACLHMRRGAAGQRVTWISNAAFGR</sequence>
<dbReference type="EMBL" id="CP127247">
    <property type="protein sequence ID" value="WIY27595.1"/>
    <property type="molecule type" value="Genomic_DNA"/>
</dbReference>
<gene>
    <name evidence="2" type="ORF">QPJ95_11965</name>
</gene>